<evidence type="ECO:0000256" key="6">
    <source>
        <dbReference type="PROSITE-ProRule" id="PRU10141"/>
    </source>
</evidence>
<evidence type="ECO:0000313" key="9">
    <source>
        <dbReference type="EMBL" id="CAH0102366.1"/>
    </source>
</evidence>
<dbReference type="OrthoDB" id="3638488at2759"/>
<feature type="compositionally biased region" description="Polar residues" evidence="7">
    <location>
        <begin position="506"/>
        <end position="524"/>
    </location>
</feature>
<protein>
    <recommendedName>
        <fullName evidence="8">Protein kinase domain-containing protein</fullName>
    </recommendedName>
</protein>
<keyword evidence="4" id="KW-0479">Metal-binding</keyword>
<feature type="compositionally biased region" description="Polar residues" evidence="7">
    <location>
        <begin position="195"/>
        <end position="206"/>
    </location>
</feature>
<keyword evidence="6" id="KW-0547">Nucleotide-binding</keyword>
<dbReference type="SUPFAM" id="SSF56112">
    <property type="entry name" value="Protein kinase-like (PK-like)"/>
    <property type="match status" value="1"/>
</dbReference>
<sequence>MSPGAETSMSNAVGKADRTGYHLKALQEIRNSLRPFATENGSPLPTIPKDGHISYQQHVYPYSTSSSGYIEHENGNDGYLQRSDGQILQRSATTGAFPPSSGQQVHRKPSFEREPRSSPAFDTSSAASSNRSDSPAYFNGLGLVRGHVAPEAPPYSSRNAYPSSSDPPPPPPPPRGATPPPPPLPPPPSAASKSTNNQHYPSNLQQMLKRMSPVPNAPPIPGPRGTSPAPALPPGRLQPLVVQNGPQAQAQLTQQMQALNMYQQQQQQQSSNGSSPLPPSSAPPPPYPTGSASKLVAPPPPYRGPDSGLSNRQSPTLPSPTGKSPAPFPPPTSSSSVQAAGRCPPNQAWPPRQPPIIMQSVKSTQVQKPILQTAVAPSGPPQSSSSPPPPPIPVRSNPAVSASPPPPPPPYSSSGYASSSCPSPSSYAPMASPSPLSFASTPSPIPSSPAPVSVPTTDPPSYASTMQALAAQRQHGTTPTNATNVLAVNGYNLSATPPPPPPYPSSMANGGTGLAQQVESQGSPHAQLPPKPGQRRFSPLTLEAPSSRSESPMSSAASQCDSGRHGGPSQSPVSFISSSAPSEGTQDSGLGMSSKNELNGHSAPSSANGEDGKDDMPPPPPPPYKLTHQSPIPERKHISREREEERRESSVRNYSPQAFKFFMEQHVENLLKSHQQRMERRMQLETEMKKIGLSEEAQCQMRRMLSQKESNYIRLKRAKMNKAMFLKIKAIGVGAFGEVALVRKIDTNNHLYAMKTLRKTDVLKRNQVAHVKAERDILAEADNEWVVKLYYSFQDKDNLYFVMDYIPGGDLMSLLIKLGIFEEPLARILLIREKIGLMSHPPVLKTLERRRRREHQRCLAHSLVGTPNYIAPEVLLRTGYTQLCDWWSVGVILYEMLVGQPPFMANTPAETQYKVINWSTTLQIPNYANLSPEAADLIVRLCTSADQRSGRGGAGELKTHPFFNGVDFEGGLRSKTAPYIPKIRFATDTSNFDPIVPDKLRNSADEDKMDNTLDNGKHPVHAFFEFTFRRFFDDGGHPRMNPDDNEANHGPVYV</sequence>
<dbReference type="GO" id="GO:0071944">
    <property type="term" value="C:cell periphery"/>
    <property type="evidence" value="ECO:0007669"/>
    <property type="project" value="UniProtKB-ARBA"/>
</dbReference>
<evidence type="ECO:0000256" key="5">
    <source>
        <dbReference type="ARBA" id="ARBA00022842"/>
    </source>
</evidence>
<name>A0A8J2WI30_9CRUS</name>
<feature type="compositionally biased region" description="Low complexity" evidence="7">
    <location>
        <begin position="543"/>
        <end position="558"/>
    </location>
</feature>
<dbReference type="Proteomes" id="UP000789390">
    <property type="component" value="Unassembled WGS sequence"/>
</dbReference>
<dbReference type="Gene3D" id="1.10.510.10">
    <property type="entry name" value="Transferase(Phosphotransferase) domain 1"/>
    <property type="match status" value="1"/>
</dbReference>
<dbReference type="InterPro" id="IPR049761">
    <property type="entry name" value="LATS1-like_MobB"/>
</dbReference>
<feature type="compositionally biased region" description="Polar residues" evidence="7">
    <location>
        <begin position="92"/>
        <end position="104"/>
    </location>
</feature>
<dbReference type="PROSITE" id="PS50011">
    <property type="entry name" value="PROTEIN_KINASE_DOM"/>
    <property type="match status" value="1"/>
</dbReference>
<evidence type="ECO:0000259" key="8">
    <source>
        <dbReference type="PROSITE" id="PS50011"/>
    </source>
</evidence>
<dbReference type="InterPro" id="IPR011009">
    <property type="entry name" value="Kinase-like_dom_sf"/>
</dbReference>
<feature type="compositionally biased region" description="Pro residues" evidence="7">
    <location>
        <begin position="165"/>
        <end position="189"/>
    </location>
</feature>
<dbReference type="EMBL" id="CAKKLH010000079">
    <property type="protein sequence ID" value="CAH0102366.1"/>
    <property type="molecule type" value="Genomic_DNA"/>
</dbReference>
<dbReference type="AlphaFoldDB" id="A0A8J2WI30"/>
<dbReference type="InterPro" id="IPR017441">
    <property type="entry name" value="Protein_kinase_ATP_BS"/>
</dbReference>
<evidence type="ECO:0000256" key="2">
    <source>
        <dbReference type="ARBA" id="ARBA00004496"/>
    </source>
</evidence>
<dbReference type="Gene3D" id="3.30.200.20">
    <property type="entry name" value="Phosphorylase Kinase, domain 1"/>
    <property type="match status" value="2"/>
</dbReference>
<accession>A0A8J2WI30</accession>
<dbReference type="FunFam" id="1.10.510.10:FF:000199">
    <property type="entry name" value="Non-specific serine/threonine protein kinase"/>
    <property type="match status" value="1"/>
</dbReference>
<feature type="compositionally biased region" description="Low complexity" evidence="7">
    <location>
        <begin position="243"/>
        <end position="275"/>
    </location>
</feature>
<dbReference type="GO" id="GO:0046872">
    <property type="term" value="F:metal ion binding"/>
    <property type="evidence" value="ECO:0007669"/>
    <property type="project" value="UniProtKB-KW"/>
</dbReference>
<comment type="subcellular location">
    <subcellularLocation>
        <location evidence="2">Cytoplasm</location>
    </subcellularLocation>
</comment>
<feature type="compositionally biased region" description="Low complexity" evidence="7">
    <location>
        <begin position="450"/>
        <end position="461"/>
    </location>
</feature>
<dbReference type="PROSITE" id="PS00107">
    <property type="entry name" value="PROTEIN_KINASE_ATP"/>
    <property type="match status" value="1"/>
</dbReference>
<feature type="compositionally biased region" description="Pro residues" evidence="7">
    <location>
        <begin position="276"/>
        <end position="288"/>
    </location>
</feature>
<feature type="compositionally biased region" description="Low complexity" evidence="7">
    <location>
        <begin position="124"/>
        <end position="134"/>
    </location>
</feature>
<dbReference type="FunFam" id="3.30.200.20:FF:000391">
    <property type="entry name" value="Large tumor suppressor kinase 1"/>
    <property type="match status" value="1"/>
</dbReference>
<organism evidence="9 10">
    <name type="scientific">Daphnia galeata</name>
    <dbReference type="NCBI Taxonomy" id="27404"/>
    <lineage>
        <taxon>Eukaryota</taxon>
        <taxon>Metazoa</taxon>
        <taxon>Ecdysozoa</taxon>
        <taxon>Arthropoda</taxon>
        <taxon>Crustacea</taxon>
        <taxon>Branchiopoda</taxon>
        <taxon>Diplostraca</taxon>
        <taxon>Cladocera</taxon>
        <taxon>Anomopoda</taxon>
        <taxon>Daphniidae</taxon>
        <taxon>Daphnia</taxon>
    </lineage>
</organism>
<gene>
    <name evidence="9" type="ORF">DGAL_LOCUS4762</name>
</gene>
<keyword evidence="6" id="KW-0067">ATP-binding</keyword>
<evidence type="ECO:0000256" key="7">
    <source>
        <dbReference type="SAM" id="MobiDB-lite"/>
    </source>
</evidence>
<dbReference type="GO" id="GO:0004674">
    <property type="term" value="F:protein serine/threonine kinase activity"/>
    <property type="evidence" value="ECO:0007669"/>
    <property type="project" value="UniProtKB-ARBA"/>
</dbReference>
<evidence type="ECO:0000256" key="4">
    <source>
        <dbReference type="ARBA" id="ARBA00022723"/>
    </source>
</evidence>
<dbReference type="InterPro" id="IPR050839">
    <property type="entry name" value="Rho-assoc_Ser/Thr_Kinase"/>
</dbReference>
<feature type="region of interest" description="Disordered" evidence="7">
    <location>
        <begin position="149"/>
        <end position="652"/>
    </location>
</feature>
<proteinExistence type="predicted"/>
<feature type="compositionally biased region" description="Polar residues" evidence="7">
    <location>
        <begin position="583"/>
        <end position="608"/>
    </location>
</feature>
<keyword evidence="3" id="KW-0963">Cytoplasm</keyword>
<feature type="compositionally biased region" description="Low complexity" evidence="7">
    <location>
        <begin position="568"/>
        <end position="582"/>
    </location>
</feature>
<comment type="cofactor">
    <cofactor evidence="1">
        <name>Mg(2+)</name>
        <dbReference type="ChEBI" id="CHEBI:18420"/>
    </cofactor>
</comment>
<dbReference type="GO" id="GO:0005524">
    <property type="term" value="F:ATP binding"/>
    <property type="evidence" value="ECO:0007669"/>
    <property type="project" value="UniProtKB-UniRule"/>
</dbReference>
<dbReference type="Pfam" id="PF00069">
    <property type="entry name" value="Pkinase"/>
    <property type="match status" value="2"/>
</dbReference>
<keyword evidence="5" id="KW-0460">Magnesium</keyword>
<dbReference type="GO" id="GO:1900181">
    <property type="term" value="P:negative regulation of protein localization to nucleus"/>
    <property type="evidence" value="ECO:0007669"/>
    <property type="project" value="UniProtKB-ARBA"/>
</dbReference>
<feature type="compositionally biased region" description="Low complexity" evidence="7">
    <location>
        <begin position="412"/>
        <end position="442"/>
    </location>
</feature>
<dbReference type="GO" id="GO:0005737">
    <property type="term" value="C:cytoplasm"/>
    <property type="evidence" value="ECO:0007669"/>
    <property type="project" value="UniProtKB-SubCell"/>
</dbReference>
<feature type="domain" description="Protein kinase" evidence="8">
    <location>
        <begin position="725"/>
        <end position="963"/>
    </location>
</feature>
<evidence type="ECO:0000256" key="1">
    <source>
        <dbReference type="ARBA" id="ARBA00001946"/>
    </source>
</evidence>
<keyword evidence="10" id="KW-1185">Reference proteome</keyword>
<reference evidence="9" key="1">
    <citation type="submission" date="2021-11" db="EMBL/GenBank/DDBJ databases">
        <authorList>
            <person name="Schell T."/>
        </authorList>
    </citation>
    <scope>NUCLEOTIDE SEQUENCE</scope>
    <source>
        <strain evidence="9">M5</strain>
    </source>
</reference>
<evidence type="ECO:0000256" key="3">
    <source>
        <dbReference type="ARBA" id="ARBA00022490"/>
    </source>
</evidence>
<feature type="compositionally biased region" description="Polar residues" evidence="7">
    <location>
        <begin position="474"/>
        <end position="495"/>
    </location>
</feature>
<feature type="compositionally biased region" description="Basic and acidic residues" evidence="7">
    <location>
        <begin position="633"/>
        <end position="650"/>
    </location>
</feature>
<dbReference type="InterPro" id="IPR000719">
    <property type="entry name" value="Prot_kinase_dom"/>
</dbReference>
<dbReference type="CDD" id="cd21778">
    <property type="entry name" value="MobB_LATS1"/>
    <property type="match status" value="1"/>
</dbReference>
<feature type="region of interest" description="Disordered" evidence="7">
    <location>
        <begin position="92"/>
        <end position="134"/>
    </location>
</feature>
<feature type="binding site" evidence="6">
    <location>
        <position position="755"/>
    </location>
    <ligand>
        <name>ATP</name>
        <dbReference type="ChEBI" id="CHEBI:30616"/>
    </ligand>
</feature>
<dbReference type="PANTHER" id="PTHR22988">
    <property type="entry name" value="MYOTONIC DYSTROPHY S/T KINASE-RELATED"/>
    <property type="match status" value="1"/>
</dbReference>
<comment type="caution">
    <text evidence="9">The sequence shown here is derived from an EMBL/GenBank/DDBJ whole genome shotgun (WGS) entry which is preliminary data.</text>
</comment>
<evidence type="ECO:0000313" key="10">
    <source>
        <dbReference type="Proteomes" id="UP000789390"/>
    </source>
</evidence>